<evidence type="ECO:0000256" key="18">
    <source>
        <dbReference type="ARBA" id="ARBA00029586"/>
    </source>
</evidence>
<dbReference type="Pfam" id="PF00355">
    <property type="entry name" value="Rieske"/>
    <property type="match status" value="1"/>
</dbReference>
<evidence type="ECO:0000313" key="25">
    <source>
        <dbReference type="Proteomes" id="UP000316706"/>
    </source>
</evidence>
<feature type="domain" description="Rieske" evidence="23">
    <location>
        <begin position="291"/>
        <end position="355"/>
    </location>
</feature>
<dbReference type="Gene3D" id="2.102.10.10">
    <property type="entry name" value="Rieske [2Fe-2S] iron-sulphur domain"/>
    <property type="match status" value="1"/>
</dbReference>
<dbReference type="PRINTS" id="PR00162">
    <property type="entry name" value="RIESKE"/>
</dbReference>
<dbReference type="GO" id="GO:0016705">
    <property type="term" value="F:oxidoreductase activity, acting on paired donors, with incorporation or reduction of molecular oxygen"/>
    <property type="evidence" value="ECO:0007669"/>
    <property type="project" value="UniProtKB-ARBA"/>
</dbReference>
<keyword evidence="16 22" id="KW-0472">Membrane</keyword>
<dbReference type="InterPro" id="IPR036922">
    <property type="entry name" value="Rieske_2Fe-2S_sf"/>
</dbReference>
<dbReference type="SUPFAM" id="SSF50022">
    <property type="entry name" value="ISP domain"/>
    <property type="match status" value="1"/>
</dbReference>
<keyword evidence="15" id="KW-0411">Iron-sulfur</keyword>
<evidence type="ECO:0000256" key="3">
    <source>
        <dbReference type="ARBA" id="ARBA00010651"/>
    </source>
</evidence>
<sequence>MSDEKKDTAGSTDPREEGGRRERVIGTPSPAQEKALLAEDDISAPAGAGEQLDEASAKRAERIVAAFFLLAFAASVTFIVYFIGWSGRDGGMHGVADARETNFWLGGSMAVAFLAMAAGVTIWVRRLMTSKPIVQERHELASDEESRAAFARDFLEGAEDSGITKRPLLRRTLLLAAAPLGLAPLLLLRDLGPLPEKRLRSTYWAEAVRKAKAQGKRGVRLVVDGTNKPLRVSDFASPGSMITVLPEGMEEQVPHEEVMTEAAKAVTILIKVPEADFKPAKGRENWHVNGIVAYSKICTHVGCPAALYEQTTHHILCPCHQSTFDATDAAKVVFGPAARPLPQLPLSVEDGYLIATDDYQEPVGPSFWERG</sequence>
<feature type="compositionally biased region" description="Basic and acidic residues" evidence="21">
    <location>
        <begin position="1"/>
        <end position="24"/>
    </location>
</feature>
<evidence type="ECO:0000256" key="11">
    <source>
        <dbReference type="ARBA" id="ARBA00022982"/>
    </source>
</evidence>
<evidence type="ECO:0000256" key="22">
    <source>
        <dbReference type="SAM" id="Phobius"/>
    </source>
</evidence>
<dbReference type="PANTHER" id="PTHR10134">
    <property type="entry name" value="CYTOCHROME B-C1 COMPLEX SUBUNIT RIESKE, MITOCHONDRIAL"/>
    <property type="match status" value="1"/>
</dbReference>
<evidence type="ECO:0000256" key="19">
    <source>
        <dbReference type="ARBA" id="ARBA00032409"/>
    </source>
</evidence>
<evidence type="ECO:0000256" key="14">
    <source>
        <dbReference type="ARBA" id="ARBA00023004"/>
    </source>
</evidence>
<evidence type="ECO:0000313" key="24">
    <source>
        <dbReference type="EMBL" id="TQM70147.1"/>
    </source>
</evidence>
<keyword evidence="9" id="KW-0001">2Fe-2S</keyword>
<evidence type="ECO:0000256" key="20">
    <source>
        <dbReference type="ARBA" id="ARBA00034078"/>
    </source>
</evidence>
<feature type="transmembrane region" description="Helical" evidence="22">
    <location>
        <begin position="103"/>
        <end position="124"/>
    </location>
</feature>
<comment type="cofactor">
    <cofactor evidence="20">
        <name>[2Fe-2S] cluster</name>
        <dbReference type="ChEBI" id="CHEBI:190135"/>
    </cofactor>
</comment>
<keyword evidence="5" id="KW-0813">Transport</keyword>
<dbReference type="OrthoDB" id="9802613at2"/>
<dbReference type="Pfam" id="PF19297">
    <property type="entry name" value="QcrA_N"/>
    <property type="match status" value="1"/>
</dbReference>
<keyword evidence="17" id="KW-1015">Disulfide bond</keyword>
<evidence type="ECO:0000256" key="10">
    <source>
        <dbReference type="ARBA" id="ARBA00022723"/>
    </source>
</evidence>
<comment type="function">
    <text evidence="1">Iron-sulfur subunit of the cytochrome bc1 complex, an essential component of the respiratory electron transport chain required for ATP synthesis. The bc1 complex catalyzes the oxidation of menaquinol and the reduction of cytochrome c in the respiratory chain. The bc1 complex operates through a Q-cycle mechanism that couples electron transfer to generation of the proton gradient that drives ATP synthesis.</text>
</comment>
<keyword evidence="6" id="KW-1003">Cell membrane</keyword>
<reference evidence="24 25" key="1">
    <citation type="submission" date="2019-06" db="EMBL/GenBank/DDBJ databases">
        <title>Sequencing the genomes of 1000 actinobacteria strains.</title>
        <authorList>
            <person name="Klenk H.-P."/>
        </authorList>
    </citation>
    <scope>NUCLEOTIDE SEQUENCE [LARGE SCALE GENOMIC DNA]</scope>
    <source>
        <strain evidence="24 25">DSM 45043</strain>
    </source>
</reference>
<dbReference type="PROSITE" id="PS51296">
    <property type="entry name" value="RIESKE"/>
    <property type="match status" value="1"/>
</dbReference>
<dbReference type="InterPro" id="IPR017941">
    <property type="entry name" value="Rieske_2Fe-2S"/>
</dbReference>
<gene>
    <name evidence="24" type="ORF">FHX41_3866</name>
</gene>
<name>A0A543IHX3_9ACTN</name>
<keyword evidence="11" id="KW-0249">Electron transport</keyword>
<evidence type="ECO:0000256" key="13">
    <source>
        <dbReference type="ARBA" id="ARBA00023002"/>
    </source>
</evidence>
<feature type="region of interest" description="Disordered" evidence="21">
    <location>
        <begin position="1"/>
        <end position="40"/>
    </location>
</feature>
<comment type="caution">
    <text evidence="24">The sequence shown here is derived from an EMBL/GenBank/DDBJ whole genome shotgun (WGS) entry which is preliminary data.</text>
</comment>
<evidence type="ECO:0000256" key="21">
    <source>
        <dbReference type="SAM" id="MobiDB-lite"/>
    </source>
</evidence>
<proteinExistence type="inferred from homology"/>
<evidence type="ECO:0000256" key="1">
    <source>
        <dbReference type="ARBA" id="ARBA00002494"/>
    </source>
</evidence>
<keyword evidence="14" id="KW-0408">Iron</keyword>
<evidence type="ECO:0000256" key="4">
    <source>
        <dbReference type="ARBA" id="ARBA00015816"/>
    </source>
</evidence>
<evidence type="ECO:0000256" key="2">
    <source>
        <dbReference type="ARBA" id="ARBA00004651"/>
    </source>
</evidence>
<keyword evidence="8 22" id="KW-0812">Transmembrane</keyword>
<keyword evidence="10" id="KW-0479">Metal-binding</keyword>
<protein>
    <recommendedName>
        <fullName evidence="4">Cytochrome bc1 complex Rieske iron-sulfur subunit</fullName>
    </recommendedName>
    <alternativeName>
        <fullName evidence="18">Cytochrome bc1 reductase complex subunit QcrA</fullName>
    </alternativeName>
    <alternativeName>
        <fullName evidence="19">Rieske iron-sulfur protein</fullName>
    </alternativeName>
</protein>
<evidence type="ECO:0000256" key="6">
    <source>
        <dbReference type="ARBA" id="ARBA00022475"/>
    </source>
</evidence>
<evidence type="ECO:0000256" key="12">
    <source>
        <dbReference type="ARBA" id="ARBA00022989"/>
    </source>
</evidence>
<dbReference type="GO" id="GO:0004497">
    <property type="term" value="F:monooxygenase activity"/>
    <property type="evidence" value="ECO:0007669"/>
    <property type="project" value="UniProtKB-ARBA"/>
</dbReference>
<evidence type="ECO:0000256" key="9">
    <source>
        <dbReference type="ARBA" id="ARBA00022714"/>
    </source>
</evidence>
<feature type="transmembrane region" description="Helical" evidence="22">
    <location>
        <begin position="63"/>
        <end position="83"/>
    </location>
</feature>
<keyword evidence="25" id="KW-1185">Reference proteome</keyword>
<evidence type="ECO:0000256" key="15">
    <source>
        <dbReference type="ARBA" id="ARBA00023014"/>
    </source>
</evidence>
<evidence type="ECO:0000259" key="23">
    <source>
        <dbReference type="PROSITE" id="PS51296"/>
    </source>
</evidence>
<dbReference type="CDD" id="cd03467">
    <property type="entry name" value="Rieske"/>
    <property type="match status" value="1"/>
</dbReference>
<evidence type="ECO:0000256" key="17">
    <source>
        <dbReference type="ARBA" id="ARBA00023157"/>
    </source>
</evidence>
<evidence type="ECO:0000256" key="7">
    <source>
        <dbReference type="ARBA" id="ARBA00022660"/>
    </source>
</evidence>
<comment type="subcellular location">
    <subcellularLocation>
        <location evidence="2">Cell membrane</location>
        <topology evidence="2">Multi-pass membrane protein</topology>
    </subcellularLocation>
</comment>
<keyword evidence="12 22" id="KW-1133">Transmembrane helix</keyword>
<evidence type="ECO:0000256" key="8">
    <source>
        <dbReference type="ARBA" id="ARBA00022692"/>
    </source>
</evidence>
<dbReference type="GO" id="GO:0005886">
    <property type="term" value="C:plasma membrane"/>
    <property type="evidence" value="ECO:0007669"/>
    <property type="project" value="UniProtKB-SubCell"/>
</dbReference>
<dbReference type="InterPro" id="IPR045603">
    <property type="entry name" value="QcrA_N"/>
</dbReference>
<dbReference type="GO" id="GO:0046872">
    <property type="term" value="F:metal ion binding"/>
    <property type="evidence" value="ECO:0007669"/>
    <property type="project" value="UniProtKB-KW"/>
</dbReference>
<dbReference type="Proteomes" id="UP000316706">
    <property type="component" value="Unassembled WGS sequence"/>
</dbReference>
<dbReference type="AlphaFoldDB" id="A0A543IHX3"/>
<dbReference type="EMBL" id="VFPO01000001">
    <property type="protein sequence ID" value="TQM70147.1"/>
    <property type="molecule type" value="Genomic_DNA"/>
</dbReference>
<dbReference type="GO" id="GO:0051537">
    <property type="term" value="F:2 iron, 2 sulfur cluster binding"/>
    <property type="evidence" value="ECO:0007669"/>
    <property type="project" value="UniProtKB-KW"/>
</dbReference>
<dbReference type="RefSeq" id="WP_141970793.1">
    <property type="nucleotide sequence ID" value="NZ_VFPO01000001.1"/>
</dbReference>
<keyword evidence="7" id="KW-0679">Respiratory chain</keyword>
<dbReference type="InterPro" id="IPR005805">
    <property type="entry name" value="Rieske_Fe-S_prot_C"/>
</dbReference>
<keyword evidence="13" id="KW-0560">Oxidoreductase</keyword>
<accession>A0A543IHX3</accession>
<comment type="similarity">
    <text evidence="3">Belongs to the Rieske iron-sulfur protein family.</text>
</comment>
<evidence type="ECO:0000256" key="16">
    <source>
        <dbReference type="ARBA" id="ARBA00023136"/>
    </source>
</evidence>
<evidence type="ECO:0000256" key="5">
    <source>
        <dbReference type="ARBA" id="ARBA00022448"/>
    </source>
</evidence>
<organism evidence="24 25">
    <name type="scientific">Actinomadura hallensis</name>
    <dbReference type="NCBI Taxonomy" id="337895"/>
    <lineage>
        <taxon>Bacteria</taxon>
        <taxon>Bacillati</taxon>
        <taxon>Actinomycetota</taxon>
        <taxon>Actinomycetes</taxon>
        <taxon>Streptosporangiales</taxon>
        <taxon>Thermomonosporaceae</taxon>
        <taxon>Actinomadura</taxon>
    </lineage>
</organism>
<dbReference type="InterPro" id="IPR014349">
    <property type="entry name" value="Rieske_Fe-S_prot"/>
</dbReference>